<evidence type="ECO:0000313" key="1">
    <source>
        <dbReference type="EMBL" id="STW09517.1"/>
    </source>
</evidence>
<comment type="caution">
    <text evidence="1">The sequence shown here is derived from an EMBL/GenBank/DDBJ whole genome shotgun (WGS) entry which is preliminary data.</text>
</comment>
<protein>
    <submittedName>
        <fullName evidence="1">DNA replication protein DnaC</fullName>
    </submittedName>
</protein>
<proteinExistence type="predicted"/>
<dbReference type="AlphaFoldDB" id="A0A7H4PAQ2"/>
<sequence>MLTNSTMDEMNKLLGERVMDRMRLGNSLWVNFNWDSYRDRVTGKEY</sequence>
<accession>A0A7H4PAQ2</accession>
<organism evidence="1 2">
    <name type="scientific">Klebsiella grimontii</name>
    <dbReference type="NCBI Taxonomy" id="2058152"/>
    <lineage>
        <taxon>Bacteria</taxon>
        <taxon>Pseudomonadati</taxon>
        <taxon>Pseudomonadota</taxon>
        <taxon>Gammaproteobacteria</taxon>
        <taxon>Enterobacterales</taxon>
        <taxon>Enterobacteriaceae</taxon>
        <taxon>Klebsiella/Raoultella group</taxon>
        <taxon>Klebsiella</taxon>
    </lineage>
</organism>
<evidence type="ECO:0000313" key="2">
    <source>
        <dbReference type="Proteomes" id="UP000254571"/>
    </source>
</evidence>
<dbReference type="Proteomes" id="UP000254571">
    <property type="component" value="Unassembled WGS sequence"/>
</dbReference>
<name>A0A7H4PAQ2_9ENTR</name>
<dbReference type="EMBL" id="UGMX01000002">
    <property type="protein sequence ID" value="STW09517.1"/>
    <property type="molecule type" value="Genomic_DNA"/>
</dbReference>
<reference evidence="1 2" key="1">
    <citation type="submission" date="2018-06" db="EMBL/GenBank/DDBJ databases">
        <authorList>
            <consortium name="Pathogen Informatics"/>
            <person name="Doyle S."/>
        </authorList>
    </citation>
    <scope>NUCLEOTIDE SEQUENCE [LARGE SCALE GENOMIC DNA]</scope>
    <source>
        <strain evidence="1 2">NCTC9149</strain>
    </source>
</reference>
<gene>
    <name evidence="1" type="primary">dnaC_3</name>
    <name evidence="1" type="ORF">NCTC9149_06010</name>
</gene>